<dbReference type="InterPro" id="IPR029058">
    <property type="entry name" value="AB_hydrolase_fold"/>
</dbReference>
<feature type="domain" description="PLAT" evidence="10">
    <location>
        <begin position="368"/>
        <end position="489"/>
    </location>
</feature>
<feature type="active site" description="Charge relay system" evidence="5">
    <location>
        <position position="300"/>
    </location>
</feature>
<feature type="binding site" evidence="6">
    <location>
        <position position="227"/>
    </location>
    <ligand>
        <name>Ca(2+)</name>
        <dbReference type="ChEBI" id="CHEBI:29108"/>
    </ligand>
</feature>
<feature type="binding site" evidence="6">
    <location>
        <position position="222"/>
    </location>
    <ligand>
        <name>Ca(2+)</name>
        <dbReference type="ChEBI" id="CHEBI:29108"/>
    </ligand>
</feature>
<keyword evidence="4" id="KW-1015">Disulfide bond</keyword>
<evidence type="ECO:0000259" key="10">
    <source>
        <dbReference type="PROSITE" id="PS50095"/>
    </source>
</evidence>
<evidence type="ECO:0000256" key="9">
    <source>
        <dbReference type="SAM" id="SignalP"/>
    </source>
</evidence>
<dbReference type="PANTHER" id="PTHR11610">
    <property type="entry name" value="LIPASE"/>
    <property type="match status" value="1"/>
</dbReference>
<proteinExistence type="inferred from homology"/>
<reference evidence="11" key="3">
    <citation type="submission" date="2023-05" db="EMBL/GenBank/DDBJ databases">
        <authorList>
            <person name="Smith C.H."/>
        </authorList>
    </citation>
    <scope>NUCLEOTIDE SEQUENCE</scope>
    <source>
        <strain evidence="11">CHS0354</strain>
        <tissue evidence="11">Mantle</tissue>
    </source>
</reference>
<feature type="active site" description="Nucleophile" evidence="5">
    <location>
        <position position="185"/>
    </location>
</feature>
<dbReference type="Proteomes" id="UP001195483">
    <property type="component" value="Unassembled WGS sequence"/>
</dbReference>
<reference evidence="11" key="1">
    <citation type="journal article" date="2021" name="Genome Biol. Evol.">
        <title>A High-Quality Reference Genome for a Parasitic Bivalve with Doubly Uniparental Inheritance (Bivalvia: Unionida).</title>
        <authorList>
            <person name="Smith C.H."/>
        </authorList>
    </citation>
    <scope>NUCLEOTIDE SEQUENCE</scope>
    <source>
        <strain evidence="11">CHS0354</strain>
    </source>
</reference>
<organism evidence="11 12">
    <name type="scientific">Potamilus streckersoni</name>
    <dbReference type="NCBI Taxonomy" id="2493646"/>
    <lineage>
        <taxon>Eukaryota</taxon>
        <taxon>Metazoa</taxon>
        <taxon>Spiralia</taxon>
        <taxon>Lophotrochozoa</taxon>
        <taxon>Mollusca</taxon>
        <taxon>Bivalvia</taxon>
        <taxon>Autobranchia</taxon>
        <taxon>Heteroconchia</taxon>
        <taxon>Palaeoheterodonta</taxon>
        <taxon>Unionida</taxon>
        <taxon>Unionoidea</taxon>
        <taxon>Unionidae</taxon>
        <taxon>Ambleminae</taxon>
        <taxon>Lampsilini</taxon>
        <taxon>Potamilus</taxon>
    </lineage>
</organism>
<dbReference type="AlphaFoldDB" id="A0AAE0T9C9"/>
<keyword evidence="6" id="KW-0106">Calcium</keyword>
<dbReference type="InterPro" id="IPR002331">
    <property type="entry name" value="Lipase_panc"/>
</dbReference>
<keyword evidence="3" id="KW-0964">Secreted</keyword>
<evidence type="ECO:0000256" key="6">
    <source>
        <dbReference type="PIRSR" id="PIRSR000865-2"/>
    </source>
</evidence>
<dbReference type="EMBL" id="JAEAOA010000675">
    <property type="protein sequence ID" value="KAK3606170.1"/>
    <property type="molecule type" value="Genomic_DNA"/>
</dbReference>
<dbReference type="GO" id="GO:0046872">
    <property type="term" value="F:metal ion binding"/>
    <property type="evidence" value="ECO:0007669"/>
    <property type="project" value="UniProtKB-KW"/>
</dbReference>
<keyword evidence="9" id="KW-0732">Signal</keyword>
<dbReference type="CDD" id="cd00707">
    <property type="entry name" value="Pancreat_lipase_like"/>
    <property type="match status" value="1"/>
</dbReference>
<dbReference type="PRINTS" id="PR00823">
    <property type="entry name" value="PANCLIPASE"/>
</dbReference>
<dbReference type="InterPro" id="IPR001024">
    <property type="entry name" value="PLAT/LH2_dom"/>
</dbReference>
<dbReference type="SUPFAM" id="SSF49723">
    <property type="entry name" value="Lipase/lipooxygenase domain (PLAT/LH2 domain)"/>
    <property type="match status" value="1"/>
</dbReference>
<dbReference type="GO" id="GO:0016042">
    <property type="term" value="P:lipid catabolic process"/>
    <property type="evidence" value="ECO:0007669"/>
    <property type="project" value="TreeGrafter"/>
</dbReference>
<evidence type="ECO:0000256" key="5">
    <source>
        <dbReference type="PIRSR" id="PIRSR000865-1"/>
    </source>
</evidence>
<comment type="caution">
    <text evidence="7">Lacks conserved residue(s) required for the propagation of feature annotation.</text>
</comment>
<dbReference type="FunFam" id="3.40.50.1820:FF:000033">
    <property type="entry name" value="Pancreatic triacylglycerol lipase"/>
    <property type="match status" value="1"/>
</dbReference>
<evidence type="ECO:0000256" key="4">
    <source>
        <dbReference type="ARBA" id="ARBA00023157"/>
    </source>
</evidence>
<dbReference type="PIRSF" id="PIRSF000865">
    <property type="entry name" value="Lipoprotein_lipase_LIPH"/>
    <property type="match status" value="1"/>
</dbReference>
<dbReference type="InterPro" id="IPR016272">
    <property type="entry name" value="Lipase_LIPH"/>
</dbReference>
<protein>
    <recommendedName>
        <fullName evidence="10">PLAT domain-containing protein</fullName>
    </recommendedName>
</protein>
<evidence type="ECO:0000313" key="12">
    <source>
        <dbReference type="Proteomes" id="UP001195483"/>
    </source>
</evidence>
<evidence type="ECO:0000256" key="7">
    <source>
        <dbReference type="PROSITE-ProRule" id="PRU00152"/>
    </source>
</evidence>
<dbReference type="Pfam" id="PF00151">
    <property type="entry name" value="Lipase"/>
    <property type="match status" value="1"/>
</dbReference>
<sequence length="491" mass="53861">MSSSILAFYTAVLSVPSLGFLIDTVQQITHRQICYTGLGCFSTDPPFTSLYRPLSVLPDSPETIRTTFLLYTRSNPTTANEQVLSAGNLSSIETSYFNSHKPTKFIVHGFTHNGHRQWIRNMVAQLLIKDDYNIIVVDWGHGAGLPYTQATANTRVVGAQIAQLITVLQQSFNASMGDMHIIGHSLGAHISGYAGERLQHLGRITGMDPADPYFQGTDEKVRLDPGDADFVDIIHTDSSSFLALGMGTSQAMGHVDFFPNGGKNQPGCDAGLLAKLGHTVWNAVSKLDYYAAEGAVACSHERSYELFTESINSACPFRAYPCTSSDEFHNGKCLRCHQDDCSEMGLNANKYRARGSLYLETEAASNYCDFHYQLNVSGSNNFDGKLIITLHGSKTNAGPIQLMKDIEVHNQGTIISKMFKTNIDVGEVIGITLDYEKTSNLVVGWAFPDAWTLNGIAVWSAADQKLYRFCAYNKIAANHVKTTFGVSDHCT</sequence>
<evidence type="ECO:0000256" key="3">
    <source>
        <dbReference type="ARBA" id="ARBA00022525"/>
    </source>
</evidence>
<dbReference type="InterPro" id="IPR033906">
    <property type="entry name" value="Lipase_N"/>
</dbReference>
<evidence type="ECO:0000313" key="11">
    <source>
        <dbReference type="EMBL" id="KAK3606170.1"/>
    </source>
</evidence>
<gene>
    <name evidence="11" type="ORF">CHS0354_010804</name>
</gene>
<dbReference type="Gene3D" id="2.60.60.20">
    <property type="entry name" value="PLAT/LH2 domain"/>
    <property type="match status" value="1"/>
</dbReference>
<keyword evidence="12" id="KW-1185">Reference proteome</keyword>
<reference evidence="11" key="2">
    <citation type="journal article" date="2021" name="Genome Biol. Evol.">
        <title>Developing a high-quality reference genome for a parasitic bivalve with doubly uniparental inheritance (Bivalvia: Unionida).</title>
        <authorList>
            <person name="Smith C.H."/>
        </authorList>
    </citation>
    <scope>NUCLEOTIDE SEQUENCE</scope>
    <source>
        <strain evidence="11">CHS0354</strain>
        <tissue evidence="11">Mantle</tissue>
    </source>
</reference>
<feature type="chain" id="PRO_5042184971" description="PLAT domain-containing protein" evidence="9">
    <location>
        <begin position="20"/>
        <end position="491"/>
    </location>
</feature>
<dbReference type="InterPro" id="IPR036392">
    <property type="entry name" value="PLAT/LH2_dom_sf"/>
</dbReference>
<feature type="binding site" evidence="6">
    <location>
        <position position="224"/>
    </location>
    <ligand>
        <name>Ca(2+)</name>
        <dbReference type="ChEBI" id="CHEBI:29108"/>
    </ligand>
</feature>
<evidence type="ECO:0000256" key="1">
    <source>
        <dbReference type="ARBA" id="ARBA00004613"/>
    </source>
</evidence>
<feature type="binding site" evidence="6">
    <location>
        <position position="219"/>
    </location>
    <ligand>
        <name>Ca(2+)</name>
        <dbReference type="ChEBI" id="CHEBI:29108"/>
    </ligand>
</feature>
<dbReference type="SUPFAM" id="SSF53474">
    <property type="entry name" value="alpha/beta-Hydrolases"/>
    <property type="match status" value="1"/>
</dbReference>
<accession>A0AAE0T9C9</accession>
<evidence type="ECO:0000256" key="8">
    <source>
        <dbReference type="RuleBase" id="RU004262"/>
    </source>
</evidence>
<comment type="caution">
    <text evidence="11">The sequence shown here is derived from an EMBL/GenBank/DDBJ whole genome shotgun (WGS) entry which is preliminary data.</text>
</comment>
<feature type="signal peptide" evidence="9">
    <location>
        <begin position="1"/>
        <end position="19"/>
    </location>
</feature>
<dbReference type="InterPro" id="IPR000734">
    <property type="entry name" value="TAG_lipase"/>
</dbReference>
<feature type="active site" description="Charge relay system" evidence="5">
    <location>
        <position position="208"/>
    </location>
</feature>
<dbReference type="InterPro" id="IPR013818">
    <property type="entry name" value="Lipase"/>
</dbReference>
<dbReference type="PANTHER" id="PTHR11610:SF181">
    <property type="entry name" value="INACTIVE PANCREATIC LIPASE-RELATED PROTEIN 1-LIKE"/>
    <property type="match status" value="1"/>
</dbReference>
<evidence type="ECO:0000256" key="2">
    <source>
        <dbReference type="ARBA" id="ARBA00010701"/>
    </source>
</evidence>
<keyword evidence="6" id="KW-0479">Metal-binding</keyword>
<dbReference type="GO" id="GO:0004806">
    <property type="term" value="F:triacylglycerol lipase activity"/>
    <property type="evidence" value="ECO:0007669"/>
    <property type="project" value="InterPro"/>
</dbReference>
<dbReference type="PRINTS" id="PR00821">
    <property type="entry name" value="TAGLIPASE"/>
</dbReference>
<name>A0AAE0T9C9_9BIVA</name>
<dbReference type="GO" id="GO:0005615">
    <property type="term" value="C:extracellular space"/>
    <property type="evidence" value="ECO:0007669"/>
    <property type="project" value="TreeGrafter"/>
</dbReference>
<comment type="similarity">
    <text evidence="2 8">Belongs to the AB hydrolase superfamily. Lipase family.</text>
</comment>
<dbReference type="Gene3D" id="3.40.50.1820">
    <property type="entry name" value="alpha/beta hydrolase"/>
    <property type="match status" value="1"/>
</dbReference>
<dbReference type="PROSITE" id="PS50095">
    <property type="entry name" value="PLAT"/>
    <property type="match status" value="1"/>
</dbReference>
<comment type="subcellular location">
    <subcellularLocation>
        <location evidence="1">Secreted</location>
    </subcellularLocation>
</comment>